<dbReference type="SUPFAM" id="SSF54211">
    <property type="entry name" value="Ribosomal protein S5 domain 2-like"/>
    <property type="match status" value="1"/>
</dbReference>
<dbReference type="FunFam" id="3.30.70.240:FF:000001">
    <property type="entry name" value="Elongation factor G"/>
    <property type="match status" value="1"/>
</dbReference>
<dbReference type="Pfam" id="PF00009">
    <property type="entry name" value="GTP_EFTU"/>
    <property type="match status" value="1"/>
</dbReference>
<name>A0A934X729_9MICO</name>
<dbReference type="Pfam" id="PF00679">
    <property type="entry name" value="EFG_C"/>
    <property type="match status" value="1"/>
</dbReference>
<dbReference type="GO" id="GO:0003924">
    <property type="term" value="F:GTPase activity"/>
    <property type="evidence" value="ECO:0007669"/>
    <property type="project" value="InterPro"/>
</dbReference>
<dbReference type="Pfam" id="PF03764">
    <property type="entry name" value="EFG_IV"/>
    <property type="match status" value="1"/>
</dbReference>
<dbReference type="GO" id="GO:0005525">
    <property type="term" value="F:GTP binding"/>
    <property type="evidence" value="ECO:0007669"/>
    <property type="project" value="UniProtKB-KW"/>
</dbReference>
<dbReference type="NCBIfam" id="TIGR00231">
    <property type="entry name" value="small_GTP"/>
    <property type="match status" value="1"/>
</dbReference>
<evidence type="ECO:0000256" key="1">
    <source>
        <dbReference type="ARBA" id="ARBA00022741"/>
    </source>
</evidence>
<dbReference type="InterPro" id="IPR009022">
    <property type="entry name" value="EFG_III"/>
</dbReference>
<dbReference type="CDD" id="cd01434">
    <property type="entry name" value="EFG_mtEFG1_IV"/>
    <property type="match status" value="1"/>
</dbReference>
<reference evidence="4 5" key="1">
    <citation type="submission" date="2020-10" db="EMBL/GenBank/DDBJ databases">
        <title>Connecting structure to function with the recovery of over 1000 high-quality activated sludge metagenome-assembled genomes encoding full-length rRNA genes using long-read sequencing.</title>
        <authorList>
            <person name="Singleton C.M."/>
            <person name="Petriglieri F."/>
            <person name="Kristensen J.M."/>
            <person name="Kirkegaard R.H."/>
            <person name="Michaelsen T.Y."/>
            <person name="Andersen M.H."/>
            <person name="Karst S.M."/>
            <person name="Dueholm M.S."/>
            <person name="Nielsen P.H."/>
            <person name="Albertsen M."/>
        </authorList>
    </citation>
    <scope>NUCLEOTIDE SEQUENCE [LARGE SCALE GENOMIC DNA]</scope>
    <source>
        <strain evidence="4">AalE_18-Q3-R2-46_BAT3C.188</strain>
    </source>
</reference>
<accession>A0A934X729</accession>
<dbReference type="SMART" id="SM00889">
    <property type="entry name" value="EFG_IV"/>
    <property type="match status" value="1"/>
</dbReference>
<dbReference type="InterPro" id="IPR000640">
    <property type="entry name" value="EFG_V-like"/>
</dbReference>
<dbReference type="InterPro" id="IPR041095">
    <property type="entry name" value="EFG_II"/>
</dbReference>
<evidence type="ECO:0000313" key="4">
    <source>
        <dbReference type="EMBL" id="MBK6301483.1"/>
    </source>
</evidence>
<dbReference type="GO" id="GO:0003746">
    <property type="term" value="F:translation elongation factor activity"/>
    <property type="evidence" value="ECO:0007669"/>
    <property type="project" value="UniProtKB-KW"/>
</dbReference>
<dbReference type="Gene3D" id="3.30.70.240">
    <property type="match status" value="1"/>
</dbReference>
<feature type="domain" description="Tr-type G" evidence="3">
    <location>
        <begin position="20"/>
        <end position="276"/>
    </location>
</feature>
<evidence type="ECO:0000313" key="5">
    <source>
        <dbReference type="Proteomes" id="UP000718281"/>
    </source>
</evidence>
<dbReference type="Proteomes" id="UP000718281">
    <property type="component" value="Unassembled WGS sequence"/>
</dbReference>
<dbReference type="SMART" id="SM00838">
    <property type="entry name" value="EFG_C"/>
    <property type="match status" value="1"/>
</dbReference>
<dbReference type="PANTHER" id="PTHR43261">
    <property type="entry name" value="TRANSLATION ELONGATION FACTOR G-RELATED"/>
    <property type="match status" value="1"/>
</dbReference>
<dbReference type="EMBL" id="JADIXZ010000004">
    <property type="protein sequence ID" value="MBK6301483.1"/>
    <property type="molecule type" value="Genomic_DNA"/>
</dbReference>
<dbReference type="InterPro" id="IPR014721">
    <property type="entry name" value="Ribsml_uS5_D2-typ_fold_subgr"/>
</dbReference>
<dbReference type="FunFam" id="3.30.230.10:FF:000003">
    <property type="entry name" value="Elongation factor G"/>
    <property type="match status" value="1"/>
</dbReference>
<dbReference type="InterPro" id="IPR047872">
    <property type="entry name" value="EFG_IV"/>
</dbReference>
<dbReference type="PROSITE" id="PS51722">
    <property type="entry name" value="G_TR_2"/>
    <property type="match status" value="1"/>
</dbReference>
<dbReference type="NCBIfam" id="NF009381">
    <property type="entry name" value="PRK12740.1-5"/>
    <property type="match status" value="1"/>
</dbReference>
<dbReference type="GO" id="GO:0032790">
    <property type="term" value="P:ribosome disassembly"/>
    <property type="evidence" value="ECO:0007669"/>
    <property type="project" value="TreeGrafter"/>
</dbReference>
<dbReference type="InterPro" id="IPR005517">
    <property type="entry name" value="Transl_elong_EFG/EF2_IV"/>
</dbReference>
<dbReference type="CDD" id="cd16262">
    <property type="entry name" value="EFG_III"/>
    <property type="match status" value="1"/>
</dbReference>
<dbReference type="InterPro" id="IPR020568">
    <property type="entry name" value="Ribosomal_Su5_D2-typ_SF"/>
</dbReference>
<dbReference type="NCBIfam" id="NF009377">
    <property type="entry name" value="PRK12740.1-1"/>
    <property type="match status" value="1"/>
</dbReference>
<dbReference type="CDD" id="cd03713">
    <property type="entry name" value="EFG_mtEFG_C"/>
    <property type="match status" value="1"/>
</dbReference>
<dbReference type="Gene3D" id="3.40.50.300">
    <property type="entry name" value="P-loop containing nucleotide triphosphate hydrolases"/>
    <property type="match status" value="1"/>
</dbReference>
<dbReference type="Gene3D" id="2.40.30.10">
    <property type="entry name" value="Translation factors"/>
    <property type="match status" value="1"/>
</dbReference>
<keyword evidence="2" id="KW-0342">GTP-binding</keyword>
<organism evidence="4 5">
    <name type="scientific">Candidatus Phosphoribacter hodrii</name>
    <dbReference type="NCBI Taxonomy" id="2953743"/>
    <lineage>
        <taxon>Bacteria</taxon>
        <taxon>Bacillati</taxon>
        <taxon>Actinomycetota</taxon>
        <taxon>Actinomycetes</taxon>
        <taxon>Micrococcales</taxon>
        <taxon>Dermatophilaceae</taxon>
        <taxon>Candidatus Phosphoribacter</taxon>
    </lineage>
</organism>
<dbReference type="PRINTS" id="PR00315">
    <property type="entry name" value="ELONGATNFCT"/>
</dbReference>
<dbReference type="InterPro" id="IPR035649">
    <property type="entry name" value="EFG_V"/>
</dbReference>
<dbReference type="SUPFAM" id="SSF54980">
    <property type="entry name" value="EF-G C-terminal domain-like"/>
    <property type="match status" value="2"/>
</dbReference>
<dbReference type="InterPro" id="IPR027417">
    <property type="entry name" value="P-loop_NTPase"/>
</dbReference>
<dbReference type="PANTHER" id="PTHR43261:SF6">
    <property type="entry name" value="ELONGATION FACTOR G-LIKE PROTEIN"/>
    <property type="match status" value="1"/>
</dbReference>
<evidence type="ECO:0000259" key="3">
    <source>
        <dbReference type="PROSITE" id="PS51722"/>
    </source>
</evidence>
<protein>
    <submittedName>
        <fullName evidence="4">Elongation factor G-like protein EF-G2</fullName>
    </submittedName>
</protein>
<dbReference type="Pfam" id="PF14492">
    <property type="entry name" value="EFG_III"/>
    <property type="match status" value="1"/>
</dbReference>
<dbReference type="AlphaFoldDB" id="A0A934X729"/>
<evidence type="ECO:0000256" key="2">
    <source>
        <dbReference type="ARBA" id="ARBA00023134"/>
    </source>
</evidence>
<gene>
    <name evidence="4" type="ORF">IPF40_10720</name>
</gene>
<proteinExistence type="predicted"/>
<dbReference type="Gene3D" id="3.30.230.10">
    <property type="match status" value="1"/>
</dbReference>
<keyword evidence="4" id="KW-0251">Elongation factor</keyword>
<dbReference type="InterPro" id="IPR005225">
    <property type="entry name" value="Small_GTP-bd"/>
</dbReference>
<dbReference type="InterPro" id="IPR035647">
    <property type="entry name" value="EFG_III/V"/>
</dbReference>
<keyword evidence="1" id="KW-0547">Nucleotide-binding</keyword>
<dbReference type="SUPFAM" id="SSF52540">
    <property type="entry name" value="P-loop containing nucleoside triphosphate hydrolases"/>
    <property type="match status" value="1"/>
</dbReference>
<dbReference type="Gene3D" id="3.30.70.870">
    <property type="entry name" value="Elongation Factor G (Translational Gtpase), domain 3"/>
    <property type="match status" value="1"/>
</dbReference>
<comment type="caution">
    <text evidence="4">The sequence shown here is derived from an EMBL/GenBank/DDBJ whole genome shotgun (WGS) entry which is preliminary data.</text>
</comment>
<dbReference type="InterPro" id="IPR000795">
    <property type="entry name" value="T_Tr_GTP-bd_dom"/>
</dbReference>
<keyword evidence="4" id="KW-0648">Protein biosynthesis</keyword>
<dbReference type="SUPFAM" id="SSF50447">
    <property type="entry name" value="Translation proteins"/>
    <property type="match status" value="1"/>
</dbReference>
<dbReference type="InterPro" id="IPR009000">
    <property type="entry name" value="Transl_B-barrel_sf"/>
</dbReference>
<sequence length="701" mass="74815">MSKATAARELSSAPVPASPEQIRNVVLVGPGGAGKSTLFEHLVAARVPGRRPHEGEHRRSVGVEVAAVESGGLTVNLIDTPGYPDFVGELRAGLRAADAAIFVISGADGIDGATALLWQECASVGMPRIIAVSKLDMPRSDYADTIATCRRVFGDAQPVYLPVYTDDKTVVGSMALISQYVADGTGSRRDPSEDEAAAIEDQRGTLIEAIIEESEDDSLLDRYLSGEDLDVAQLIADTKTAIGKGTFFPVLPISPATGVGMEEIFELIETAFPSPAARPSPAATTPAGGDVAGLACDPNGPLVAEVIRTSSDPYVGRLSLVRVFSGTLRAEEVVHVSGHLDTFLGHELEGHPAHDDDERVGPLSSPLVDSLRTKEVAIAGDIALVAKLAKAETSDTLSAKDHPVLVEPWVLPEPLLPVAIHAKSKADEDKLASALQRLVAEDVTMRMEHNAETHQVVLWAMGQAHIEELLGRLAERYGVQVEAEPFRTALRETFVKKVIVKGRHVKQSGGHGQYAVCDLEIEPLPRGGGFEFVDKVVGGAVPRNFIPSVEKGARGQLDKGVLAGYPLVDVRVTLFDGKAHSVDSSDMAFQTAAAMALKEAANESTVALLEPIDAVDITVSDDYVGAVMSDLRGRRGQVLGTEPARESGWTIVHAEVPQTELSRYPIDLRSVSHGTGSFARRQLRYDYMPADKAKEYAKPEK</sequence>